<gene>
    <name evidence="1" type="ORF">NDEV_1261</name>
</gene>
<dbReference type="KEGG" id="ndv:NDEV_1261"/>
<dbReference type="EMBL" id="LN890280">
    <property type="protein sequence ID" value="CUR52026.1"/>
    <property type="molecule type" value="Genomic_DNA"/>
</dbReference>
<dbReference type="Proteomes" id="UP000196239">
    <property type="component" value="Chromosome 1"/>
</dbReference>
<organism evidence="1 2">
    <name type="scientific">Nitrosotalea devaniterrae</name>
    <dbReference type="NCBI Taxonomy" id="1078905"/>
    <lineage>
        <taxon>Archaea</taxon>
        <taxon>Nitrososphaerota</taxon>
        <taxon>Nitrososphaeria</taxon>
        <taxon>Nitrosotaleales</taxon>
        <taxon>Nitrosotaleaceae</taxon>
        <taxon>Nitrosotalea</taxon>
    </lineage>
</organism>
<name>A0A128A3U4_9ARCH</name>
<proteinExistence type="predicted"/>
<dbReference type="GO" id="GO:0006355">
    <property type="term" value="P:regulation of DNA-templated transcription"/>
    <property type="evidence" value="ECO:0007669"/>
    <property type="project" value="InterPro"/>
</dbReference>
<evidence type="ECO:0000313" key="1">
    <source>
        <dbReference type="EMBL" id="CUR52026.1"/>
    </source>
</evidence>
<protein>
    <submittedName>
        <fullName evidence="1">Uncharacterized protein</fullName>
    </submittedName>
</protein>
<keyword evidence="2" id="KW-1185">Reference proteome</keyword>
<evidence type="ECO:0000313" key="2">
    <source>
        <dbReference type="Proteomes" id="UP000196239"/>
    </source>
</evidence>
<sequence>MIKRKSFCGVGCDIEVLKRVSTNRLTLRLQSDLLEILKQSADKKDLTLNAMITNILNKNITYDETVNVIPNMVVPYDLFFNIITKVEAPDVNEIVKSAPNVVKKLFDIMGVQYDIDHVIHNYLTTLSKYCNWFEFSYKITGNNYRLVFCTGNSSKWTTFVQQYVKSILDSLKIIVINDSLHDGIVVFEFSHRDYL</sequence>
<reference evidence="2" key="1">
    <citation type="submission" date="2015-10" db="EMBL/GenBank/DDBJ databases">
        <authorList>
            <person name="Lehtovirta-Morley L.E."/>
            <person name="Vieille C."/>
        </authorList>
    </citation>
    <scope>NUCLEOTIDE SEQUENCE [LARGE SCALE GENOMIC DNA]</scope>
</reference>
<accession>A0A128A3U4</accession>
<dbReference type="InterPro" id="IPR010985">
    <property type="entry name" value="Ribbon_hlx_hlx"/>
</dbReference>
<dbReference type="AlphaFoldDB" id="A0A128A3U4"/>
<dbReference type="SUPFAM" id="SSF47598">
    <property type="entry name" value="Ribbon-helix-helix"/>
    <property type="match status" value="1"/>
</dbReference>